<reference evidence="5 6" key="1">
    <citation type="submission" date="2014-06" db="EMBL/GenBank/DDBJ databases">
        <title>Genome evolution of avian class.</title>
        <authorList>
            <person name="Zhang G."/>
            <person name="Li C."/>
        </authorList>
    </citation>
    <scope>NUCLEOTIDE SEQUENCE [LARGE SCALE GENOMIC DNA]</scope>
    <source>
        <strain evidence="5">BGI_N309</strain>
    </source>
</reference>
<evidence type="ECO:0000313" key="6">
    <source>
        <dbReference type="Proteomes" id="UP000053641"/>
    </source>
</evidence>
<dbReference type="STRING" id="94827.A0A099ZV54"/>
<dbReference type="EMBL" id="KL956235">
    <property type="protein sequence ID" value="KGL85691.1"/>
    <property type="molecule type" value="Genomic_DNA"/>
</dbReference>
<dbReference type="CDD" id="cd01852">
    <property type="entry name" value="AIG1"/>
    <property type="match status" value="1"/>
</dbReference>
<dbReference type="PANTHER" id="PTHR10903:SF73">
    <property type="entry name" value="GTPASE IMAP FAMILY MEMBER 8"/>
    <property type="match status" value="1"/>
</dbReference>
<dbReference type="Proteomes" id="UP000053641">
    <property type="component" value="Unassembled WGS sequence"/>
</dbReference>
<evidence type="ECO:0000313" key="5">
    <source>
        <dbReference type="EMBL" id="KGL85691.1"/>
    </source>
</evidence>
<gene>
    <name evidence="5" type="ORF">N309_00116</name>
</gene>
<dbReference type="Pfam" id="PF04548">
    <property type="entry name" value="AIG1"/>
    <property type="match status" value="1"/>
</dbReference>
<evidence type="ECO:0000256" key="1">
    <source>
        <dbReference type="ARBA" id="ARBA00008535"/>
    </source>
</evidence>
<dbReference type="Gene3D" id="3.40.50.300">
    <property type="entry name" value="P-loop containing nucleotide triphosphate hydrolases"/>
    <property type="match status" value="1"/>
</dbReference>
<evidence type="ECO:0000256" key="2">
    <source>
        <dbReference type="ARBA" id="ARBA00022741"/>
    </source>
</evidence>
<evidence type="ECO:0000259" key="4">
    <source>
        <dbReference type="PROSITE" id="PS51720"/>
    </source>
</evidence>
<dbReference type="GO" id="GO:0005525">
    <property type="term" value="F:GTP binding"/>
    <property type="evidence" value="ECO:0007669"/>
    <property type="project" value="UniProtKB-KW"/>
</dbReference>
<feature type="non-terminal residue" evidence="5">
    <location>
        <position position="197"/>
    </location>
</feature>
<dbReference type="PROSITE" id="PS51720">
    <property type="entry name" value="G_AIG1"/>
    <property type="match status" value="1"/>
</dbReference>
<proteinExistence type="inferred from homology"/>
<comment type="similarity">
    <text evidence="1">Belongs to the TRAFAC class TrmE-Era-EngA-EngB-Septin-like GTPase superfamily. AIG1/Toc34/Toc159-like paraseptin GTPase family. IAN subfamily.</text>
</comment>
<dbReference type="FunFam" id="3.40.50.300:FF:000366">
    <property type="entry name" value="GTPase, IMAP family member 2"/>
    <property type="match status" value="1"/>
</dbReference>
<keyword evidence="3" id="KW-0342">GTP-binding</keyword>
<dbReference type="InterPro" id="IPR006703">
    <property type="entry name" value="G_AIG1"/>
</dbReference>
<dbReference type="SUPFAM" id="SSF52540">
    <property type="entry name" value="P-loop containing nucleoside triphosphate hydrolases"/>
    <property type="match status" value="1"/>
</dbReference>
<dbReference type="InterPro" id="IPR027417">
    <property type="entry name" value="P-loop_NTPase"/>
</dbReference>
<feature type="non-terminal residue" evidence="5">
    <location>
        <position position="1"/>
    </location>
</feature>
<keyword evidence="6" id="KW-1185">Reference proteome</keyword>
<protein>
    <submittedName>
        <fullName evidence="5">GTPase IMAP family member 2</fullName>
    </submittedName>
</protein>
<evidence type="ECO:0000256" key="3">
    <source>
        <dbReference type="ARBA" id="ARBA00023134"/>
    </source>
</evidence>
<dbReference type="AlphaFoldDB" id="A0A099ZV54"/>
<sequence length="197" mass="21655">LRLVLVGKSGSGRSATGNTILGWPAFESQLSPQPVTQTCARARTEWQGRRVVVIDTPAIFGTLRPGQNSYQEIARCLLLSAPGPHVLVLVTQLGRYTEEDKVAAEDIWRIFGQEAKGRTIVLFTRKEDLGGGSLDEYVTGTDNAALQRLVQGCRKRYCGFNNRATGAERHEQPTELLELAQSVVEANGNSHYTIPLY</sequence>
<dbReference type="PANTHER" id="PTHR10903">
    <property type="entry name" value="GTPASE, IMAP FAMILY MEMBER-RELATED"/>
    <property type="match status" value="1"/>
</dbReference>
<accession>A0A099ZV54</accession>
<dbReference type="InterPro" id="IPR045058">
    <property type="entry name" value="GIMA/IAN/Toc"/>
</dbReference>
<organism evidence="5 6">
    <name type="scientific">Tinamus guttatus</name>
    <name type="common">White-throated tinamou</name>
    <dbReference type="NCBI Taxonomy" id="94827"/>
    <lineage>
        <taxon>Eukaryota</taxon>
        <taxon>Metazoa</taxon>
        <taxon>Chordata</taxon>
        <taxon>Craniata</taxon>
        <taxon>Vertebrata</taxon>
        <taxon>Euteleostomi</taxon>
        <taxon>Archelosauria</taxon>
        <taxon>Archosauria</taxon>
        <taxon>Dinosauria</taxon>
        <taxon>Saurischia</taxon>
        <taxon>Theropoda</taxon>
        <taxon>Coelurosauria</taxon>
        <taxon>Aves</taxon>
        <taxon>Palaeognathae</taxon>
        <taxon>Tinamiformes</taxon>
        <taxon>Tinamidae</taxon>
        <taxon>Tinamus</taxon>
    </lineage>
</organism>
<name>A0A099ZV54_TINGU</name>
<feature type="domain" description="AIG1-type G" evidence="4">
    <location>
        <begin position="1"/>
        <end position="197"/>
    </location>
</feature>
<keyword evidence="2" id="KW-0547">Nucleotide-binding</keyword>